<feature type="region of interest" description="Disordered" evidence="1">
    <location>
        <begin position="49"/>
        <end position="89"/>
    </location>
</feature>
<comment type="caution">
    <text evidence="2">The sequence shown here is derived from an EMBL/GenBank/DDBJ whole genome shotgun (WGS) entry which is preliminary data.</text>
</comment>
<evidence type="ECO:0000313" key="3">
    <source>
        <dbReference type="Proteomes" id="UP001500523"/>
    </source>
</evidence>
<dbReference type="EMBL" id="BAABBF010000005">
    <property type="protein sequence ID" value="GAA3713920.1"/>
    <property type="molecule type" value="Genomic_DNA"/>
</dbReference>
<dbReference type="Proteomes" id="UP001500523">
    <property type="component" value="Unassembled WGS sequence"/>
</dbReference>
<proteinExistence type="predicted"/>
<evidence type="ECO:0000313" key="2">
    <source>
        <dbReference type="EMBL" id="GAA3713920.1"/>
    </source>
</evidence>
<organism evidence="2 3">
    <name type="scientific">Sphingomonas cynarae</name>
    <dbReference type="NCBI Taxonomy" id="930197"/>
    <lineage>
        <taxon>Bacteria</taxon>
        <taxon>Pseudomonadati</taxon>
        <taxon>Pseudomonadota</taxon>
        <taxon>Alphaproteobacteria</taxon>
        <taxon>Sphingomonadales</taxon>
        <taxon>Sphingomonadaceae</taxon>
        <taxon>Sphingomonas</taxon>
    </lineage>
</organism>
<name>A0ABP7E901_9SPHN</name>
<accession>A0ABP7E901</accession>
<evidence type="ECO:0000256" key="1">
    <source>
        <dbReference type="SAM" id="MobiDB-lite"/>
    </source>
</evidence>
<sequence length="89" mass="9437">MAGKALPGVDRGPFDGKPALKFRSKMLAATTASDPGSFVRRATITEADGTGGTIVTHEGDRRSAVSDHRLYTQSSRKTGQHLVQPGISR</sequence>
<gene>
    <name evidence="2" type="ORF">GCM10022268_23350</name>
</gene>
<feature type="compositionally biased region" description="Basic and acidic residues" evidence="1">
    <location>
        <begin position="57"/>
        <end position="70"/>
    </location>
</feature>
<protein>
    <submittedName>
        <fullName evidence="2">Uncharacterized protein</fullName>
    </submittedName>
</protein>
<reference evidence="3" key="1">
    <citation type="journal article" date="2019" name="Int. J. Syst. Evol. Microbiol.">
        <title>The Global Catalogue of Microorganisms (GCM) 10K type strain sequencing project: providing services to taxonomists for standard genome sequencing and annotation.</title>
        <authorList>
            <consortium name="The Broad Institute Genomics Platform"/>
            <consortium name="The Broad Institute Genome Sequencing Center for Infectious Disease"/>
            <person name="Wu L."/>
            <person name="Ma J."/>
        </authorList>
    </citation>
    <scope>NUCLEOTIDE SEQUENCE [LARGE SCALE GENOMIC DNA]</scope>
    <source>
        <strain evidence="3">JCM 17498</strain>
    </source>
</reference>
<keyword evidence="3" id="KW-1185">Reference proteome</keyword>